<dbReference type="EMBL" id="JBHSMI010000067">
    <property type="protein sequence ID" value="MFC5407223.1"/>
    <property type="molecule type" value="Genomic_DNA"/>
</dbReference>
<feature type="transmembrane region" description="Helical" evidence="2">
    <location>
        <begin position="124"/>
        <end position="147"/>
    </location>
</feature>
<keyword evidence="2" id="KW-0472">Membrane</keyword>
<evidence type="ECO:0000256" key="1">
    <source>
        <dbReference type="SAM" id="MobiDB-lite"/>
    </source>
</evidence>
<evidence type="ECO:0000313" key="4">
    <source>
        <dbReference type="Proteomes" id="UP001596113"/>
    </source>
</evidence>
<comment type="caution">
    <text evidence="3">The sequence shown here is derived from an EMBL/GenBank/DDBJ whole genome shotgun (WGS) entry which is preliminary data.</text>
</comment>
<sequence length="256" mass="28345">MNQSSKFCVKCGVNLQLAATSDTVNLGKQPDQYSQQSGGPTREEPNKQLQQAKQISKQYIAYFVQVLKSPTRTGQASDGSHMANGLITIVLFSLILPLIVYFQLRHRLSSFGGFVVNRIDFGSVVIKPFFFMLIILLLVNTVMFFVLKIGNENVNYREVTARFGSFMIPSVAFLLVALLFSLISDGSFIWGLSIGLGIFSWFVAVCLVIYSFKKDHTSGLDAFYGVIITYAASFILISLLGDDIASTLFRGLRGPF</sequence>
<feature type="compositionally biased region" description="Polar residues" evidence="1">
    <location>
        <begin position="26"/>
        <end position="39"/>
    </location>
</feature>
<keyword evidence="2" id="KW-1133">Transmembrane helix</keyword>
<accession>A0ABW0I3R6</accession>
<name>A0ABW0I3R6_9BACL</name>
<reference evidence="4" key="1">
    <citation type="journal article" date="2019" name="Int. J. Syst. Evol. Microbiol.">
        <title>The Global Catalogue of Microorganisms (GCM) 10K type strain sequencing project: providing services to taxonomists for standard genome sequencing and annotation.</title>
        <authorList>
            <consortium name="The Broad Institute Genomics Platform"/>
            <consortium name="The Broad Institute Genome Sequencing Center for Infectious Disease"/>
            <person name="Wu L."/>
            <person name="Ma J."/>
        </authorList>
    </citation>
    <scope>NUCLEOTIDE SEQUENCE [LARGE SCALE GENOMIC DNA]</scope>
    <source>
        <strain evidence="4">CGMCC 1.18575</strain>
    </source>
</reference>
<gene>
    <name evidence="3" type="ORF">ACFPOF_31225</name>
</gene>
<organism evidence="3 4">
    <name type="scientific">Cohnella soli</name>
    <dbReference type="NCBI Taxonomy" id="425005"/>
    <lineage>
        <taxon>Bacteria</taxon>
        <taxon>Bacillati</taxon>
        <taxon>Bacillota</taxon>
        <taxon>Bacilli</taxon>
        <taxon>Bacillales</taxon>
        <taxon>Paenibacillaceae</taxon>
        <taxon>Cohnella</taxon>
    </lineage>
</organism>
<feature type="transmembrane region" description="Helical" evidence="2">
    <location>
        <begin position="82"/>
        <end position="104"/>
    </location>
</feature>
<dbReference type="Proteomes" id="UP001596113">
    <property type="component" value="Unassembled WGS sequence"/>
</dbReference>
<proteinExistence type="predicted"/>
<keyword evidence="2" id="KW-0812">Transmembrane</keyword>
<feature type="transmembrane region" description="Helical" evidence="2">
    <location>
        <begin position="222"/>
        <end position="241"/>
    </location>
</feature>
<evidence type="ECO:0000313" key="3">
    <source>
        <dbReference type="EMBL" id="MFC5407223.1"/>
    </source>
</evidence>
<evidence type="ECO:0000256" key="2">
    <source>
        <dbReference type="SAM" id="Phobius"/>
    </source>
</evidence>
<feature type="region of interest" description="Disordered" evidence="1">
    <location>
        <begin position="26"/>
        <end position="48"/>
    </location>
</feature>
<protein>
    <recommendedName>
        <fullName evidence="5">YIP1 family protein</fullName>
    </recommendedName>
</protein>
<feature type="transmembrane region" description="Helical" evidence="2">
    <location>
        <begin position="159"/>
        <end position="183"/>
    </location>
</feature>
<feature type="transmembrane region" description="Helical" evidence="2">
    <location>
        <begin position="189"/>
        <end position="210"/>
    </location>
</feature>
<keyword evidence="4" id="KW-1185">Reference proteome</keyword>
<evidence type="ECO:0008006" key="5">
    <source>
        <dbReference type="Google" id="ProtNLM"/>
    </source>
</evidence>